<evidence type="ECO:0000256" key="3">
    <source>
        <dbReference type="SAM" id="MobiDB-lite"/>
    </source>
</evidence>
<comment type="caution">
    <text evidence="6">The sequence shown here is derived from an EMBL/GenBank/DDBJ whole genome shotgun (WGS) entry which is preliminary data.</text>
</comment>
<dbReference type="InterPro" id="IPR045063">
    <property type="entry name" value="Dynamin_N"/>
</dbReference>
<dbReference type="GO" id="GO:0016559">
    <property type="term" value="P:peroxisome fission"/>
    <property type="evidence" value="ECO:0007669"/>
    <property type="project" value="TreeGrafter"/>
</dbReference>
<dbReference type="InterPro" id="IPR027417">
    <property type="entry name" value="P-loop_NTPase"/>
</dbReference>
<dbReference type="GO" id="GO:0048312">
    <property type="term" value="P:intracellular distribution of mitochondria"/>
    <property type="evidence" value="ECO:0007669"/>
    <property type="project" value="TreeGrafter"/>
</dbReference>
<dbReference type="GO" id="GO:0006897">
    <property type="term" value="P:endocytosis"/>
    <property type="evidence" value="ECO:0007669"/>
    <property type="project" value="TreeGrafter"/>
</dbReference>
<keyword evidence="7" id="KW-1185">Reference proteome</keyword>
<dbReference type="Gene3D" id="3.40.50.300">
    <property type="entry name" value="P-loop containing nucleotide triphosphate hydrolases"/>
    <property type="match status" value="1"/>
</dbReference>
<keyword evidence="1" id="KW-0547">Nucleotide-binding</keyword>
<evidence type="ECO:0000256" key="1">
    <source>
        <dbReference type="ARBA" id="ARBA00022741"/>
    </source>
</evidence>
<feature type="compositionally biased region" description="Low complexity" evidence="3">
    <location>
        <begin position="860"/>
        <end position="880"/>
    </location>
</feature>
<feature type="region of interest" description="Disordered" evidence="3">
    <location>
        <begin position="737"/>
        <end position="907"/>
    </location>
</feature>
<organism evidence="6 7">
    <name type="scientific">Aspergillus turcosus</name>
    <dbReference type="NCBI Taxonomy" id="1245748"/>
    <lineage>
        <taxon>Eukaryota</taxon>
        <taxon>Fungi</taxon>
        <taxon>Dikarya</taxon>
        <taxon>Ascomycota</taxon>
        <taxon>Pezizomycotina</taxon>
        <taxon>Eurotiomycetes</taxon>
        <taxon>Eurotiomycetidae</taxon>
        <taxon>Eurotiales</taxon>
        <taxon>Aspergillaceae</taxon>
        <taxon>Aspergillus</taxon>
        <taxon>Aspergillus subgen. Fumigati</taxon>
    </lineage>
</organism>
<reference evidence="6 7" key="1">
    <citation type="submission" date="2018-08" db="EMBL/GenBank/DDBJ databases">
        <title>Draft genome sequences of two Aspergillus turcosus clinical strains isolated from bronchoalveolar lavage fluid: one azole-susceptible and the other azole-resistant.</title>
        <authorList>
            <person name="Parent-Michaud M."/>
            <person name="Dufresne P.J."/>
            <person name="Fournier E."/>
            <person name="Martineau C."/>
            <person name="Moreira S."/>
            <person name="Perkins V."/>
            <person name="De Repentigny L."/>
            <person name="Dufresne S.F."/>
        </authorList>
    </citation>
    <scope>NUCLEOTIDE SEQUENCE [LARGE SCALE GENOMIC DNA]</scope>
    <source>
        <strain evidence="6">HMR AF 1038</strain>
    </source>
</reference>
<dbReference type="GO" id="GO:0008017">
    <property type="term" value="F:microtubule binding"/>
    <property type="evidence" value="ECO:0007669"/>
    <property type="project" value="TreeGrafter"/>
</dbReference>
<evidence type="ECO:0000313" key="7">
    <source>
        <dbReference type="Proteomes" id="UP000215289"/>
    </source>
</evidence>
<dbReference type="PROSITE" id="PS51718">
    <property type="entry name" value="G_DYNAMIN_2"/>
    <property type="match status" value="1"/>
</dbReference>
<dbReference type="AlphaFoldDB" id="A0A421CXF9"/>
<dbReference type="GO" id="GO:0005525">
    <property type="term" value="F:GTP binding"/>
    <property type="evidence" value="ECO:0007669"/>
    <property type="project" value="InterPro"/>
</dbReference>
<dbReference type="PANTHER" id="PTHR11566:SF149">
    <property type="entry name" value="GTPASE, PUTATIVE (AFU_ORTHOLOGUE AFUA_6G11890)-RELATED"/>
    <property type="match status" value="1"/>
</dbReference>
<dbReference type="Pfam" id="PF00350">
    <property type="entry name" value="Dynamin_N"/>
    <property type="match status" value="1"/>
</dbReference>
<evidence type="ECO:0000313" key="6">
    <source>
        <dbReference type="EMBL" id="RLL94583.1"/>
    </source>
</evidence>
<dbReference type="GO" id="GO:0000266">
    <property type="term" value="P:mitochondrial fission"/>
    <property type="evidence" value="ECO:0007669"/>
    <property type="project" value="TreeGrafter"/>
</dbReference>
<dbReference type="STRING" id="1245748.A0A421CXF9"/>
<evidence type="ECO:0000259" key="4">
    <source>
        <dbReference type="PROSITE" id="PS51388"/>
    </source>
</evidence>
<dbReference type="Gene3D" id="1.20.120.1240">
    <property type="entry name" value="Dynamin, middle domain"/>
    <property type="match status" value="1"/>
</dbReference>
<feature type="compositionally biased region" description="Low complexity" evidence="3">
    <location>
        <begin position="786"/>
        <end position="806"/>
    </location>
</feature>
<dbReference type="InterPro" id="IPR030381">
    <property type="entry name" value="G_DYNAMIN_dom"/>
</dbReference>
<dbReference type="PRINTS" id="PR00195">
    <property type="entry name" value="DYNAMIN"/>
</dbReference>
<dbReference type="InterPro" id="IPR022812">
    <property type="entry name" value="Dynamin"/>
</dbReference>
<dbReference type="GO" id="GO:0005874">
    <property type="term" value="C:microtubule"/>
    <property type="evidence" value="ECO:0007669"/>
    <property type="project" value="TreeGrafter"/>
</dbReference>
<proteinExistence type="predicted"/>
<dbReference type="Pfam" id="PF01031">
    <property type="entry name" value="Dynamin_M"/>
    <property type="match status" value="1"/>
</dbReference>
<accession>A0A421CXF9</accession>
<feature type="domain" description="GED" evidence="4">
    <location>
        <begin position="614"/>
        <end position="705"/>
    </location>
</feature>
<feature type="compositionally biased region" description="Basic and acidic residues" evidence="3">
    <location>
        <begin position="896"/>
        <end position="907"/>
    </location>
</feature>
<sequence length="928" mass="103601">MGETMSMLEALSELQLKQSELCKTFKSLQRFGVECDYEMPQVVIFGMQGSGKTSVLERISRVRLPTDYTRLVTEIMLHRRLAPEAKITFESGLSSKTGQETLFTRHVNPGDLAINNEFSMIEKIHKDFLEERANMTPRDYVLKIEITSSKYPDMTLIELPGLRTSGKDDSSEVDSFVHDSAEKYMKNKASIILAVISAKIDYGQQEEVLKVVERFDPTHERTIGIVTHTDTLQRNSEEESTFIELIKNEKAMLKLGWHALRNESSYGRSNSEDLCNKKEMVCFRNGSWAALSTCCVGLAALQTRLSRAIFDRMKQFIPDMVGNVEKTISEKKSNLEKLGPSRVTIQEKRAYLLGVSSKCERIMVQALNGMYCDGFFTSEARSGAHDFRRLRSVIRDLNEDFAEAMELRGADRIITDSDTGHQTKESSKREANPYLDGWEPVYITRKAFEAEVAEQARRSRGVEMPGHINQRLVESLFRIHSKPWEEIARRHVMTIGDVVEHFVHLLFEYLTDDEVFSALSRAILDPALNKMKDMLLGKLEELTAFMKQGHPQLVGRSYLTQIQKSQSKRQFQDLTRRLGVPLSPNQNPSTKTISVGDLLRATTSPESPSTQFPAAEIIDQMQAYYDLAVVIFMNNVANLAIENCLLGPLESIFTSATVVNMDDEQIEDLASEPTAVREQRERLNYQLEKLQTGLSTLKSYDSTLPRLEGLNIFLHKRSTFIKESVFSLYANRKRDHNLTTGNEDKERPSTTIPPSPVAFGSTVSFPGTPASGLPSTAFTFSPTRPPGTTAGTPAAPTLVSFSGSGFESRRSAKSGVPDGSIGTSSSSKTVQPTRAPSTVIPMSGFRQPTAKSPGTGRLLSKPMPSANKASSSSPSVNKSNDTLKRPHGPQTSTNVPEKKNKSGVERISEEAIRPSSLTNQILMTFVWF</sequence>
<dbReference type="InterPro" id="IPR000375">
    <property type="entry name" value="Dynamin_stalk"/>
</dbReference>
<dbReference type="GO" id="GO:0003924">
    <property type="term" value="F:GTPase activity"/>
    <property type="evidence" value="ECO:0007669"/>
    <property type="project" value="InterPro"/>
</dbReference>
<feature type="domain" description="Dynamin-type G" evidence="5">
    <location>
        <begin position="36"/>
        <end position="318"/>
    </location>
</feature>
<feature type="compositionally biased region" description="Polar residues" evidence="3">
    <location>
        <begin position="821"/>
        <end position="836"/>
    </location>
</feature>
<dbReference type="InterPro" id="IPR001401">
    <property type="entry name" value="Dynamin_GTPase"/>
</dbReference>
<dbReference type="InterPro" id="IPR020850">
    <property type="entry name" value="GED_dom"/>
</dbReference>
<keyword evidence="2" id="KW-0342">GTP-binding</keyword>
<dbReference type="GO" id="GO:0016020">
    <property type="term" value="C:membrane"/>
    <property type="evidence" value="ECO:0007669"/>
    <property type="project" value="TreeGrafter"/>
</dbReference>
<dbReference type="EMBL" id="NIDN02000196">
    <property type="protein sequence ID" value="RLL94583.1"/>
    <property type="molecule type" value="Genomic_DNA"/>
</dbReference>
<evidence type="ECO:0000259" key="5">
    <source>
        <dbReference type="PROSITE" id="PS51718"/>
    </source>
</evidence>
<dbReference type="OrthoDB" id="415706at2759"/>
<evidence type="ECO:0008006" key="8">
    <source>
        <dbReference type="Google" id="ProtNLM"/>
    </source>
</evidence>
<dbReference type="Proteomes" id="UP000215289">
    <property type="component" value="Unassembled WGS sequence"/>
</dbReference>
<dbReference type="GO" id="GO:0005739">
    <property type="term" value="C:mitochondrion"/>
    <property type="evidence" value="ECO:0007669"/>
    <property type="project" value="TreeGrafter"/>
</dbReference>
<dbReference type="SMART" id="SM00053">
    <property type="entry name" value="DYNc"/>
    <property type="match status" value="1"/>
</dbReference>
<name>A0A421CXF9_9EURO</name>
<dbReference type="PROSITE" id="PS51388">
    <property type="entry name" value="GED"/>
    <property type="match status" value="1"/>
</dbReference>
<dbReference type="PANTHER" id="PTHR11566">
    <property type="entry name" value="DYNAMIN"/>
    <property type="match status" value="1"/>
</dbReference>
<protein>
    <recommendedName>
        <fullName evidence="8">GED domain-containing protein</fullName>
    </recommendedName>
</protein>
<dbReference type="SUPFAM" id="SSF52540">
    <property type="entry name" value="P-loop containing nucleoside triphosphate hydrolases"/>
    <property type="match status" value="1"/>
</dbReference>
<gene>
    <name evidence="6" type="ORF">CFD26_102665</name>
</gene>
<evidence type="ECO:0000256" key="2">
    <source>
        <dbReference type="ARBA" id="ARBA00023134"/>
    </source>
</evidence>